<gene>
    <name evidence="1" type="ORF">RMSM_00529</name>
</gene>
<dbReference type="SUPFAM" id="SSF51126">
    <property type="entry name" value="Pectin lyase-like"/>
    <property type="match status" value="1"/>
</dbReference>
<dbReference type="InterPro" id="IPR011050">
    <property type="entry name" value="Pectin_lyase_fold/virulence"/>
</dbReference>
<keyword evidence="2" id="KW-1185">Reference proteome</keyword>
<reference evidence="1 2" key="1">
    <citation type="journal article" date="2013" name="Mar. Genomics">
        <title>Expression of sulfatases in Rhodopirellula baltica and the diversity of sulfatases in the genus Rhodopirellula.</title>
        <authorList>
            <person name="Wegner C.E."/>
            <person name="Richter-Heitmann T."/>
            <person name="Klindworth A."/>
            <person name="Klockow C."/>
            <person name="Richter M."/>
            <person name="Achstetter T."/>
            <person name="Glockner F.O."/>
            <person name="Harder J."/>
        </authorList>
    </citation>
    <scope>NUCLEOTIDE SEQUENCE [LARGE SCALE GENOMIC DNA]</scope>
    <source>
        <strain evidence="1 2">SM1</strain>
    </source>
</reference>
<dbReference type="PATRIC" id="fig|1265738.3.peg.531"/>
<evidence type="ECO:0000313" key="2">
    <source>
        <dbReference type="Proteomes" id="UP000011991"/>
    </source>
</evidence>
<evidence type="ECO:0008006" key="3">
    <source>
        <dbReference type="Google" id="ProtNLM"/>
    </source>
</evidence>
<dbReference type="InterPro" id="IPR012334">
    <property type="entry name" value="Pectin_lyas_fold"/>
</dbReference>
<organism evidence="1 2">
    <name type="scientific">Rhodopirellula maiorica SM1</name>
    <dbReference type="NCBI Taxonomy" id="1265738"/>
    <lineage>
        <taxon>Bacteria</taxon>
        <taxon>Pseudomonadati</taxon>
        <taxon>Planctomycetota</taxon>
        <taxon>Planctomycetia</taxon>
        <taxon>Pirellulales</taxon>
        <taxon>Pirellulaceae</taxon>
        <taxon>Novipirellula</taxon>
    </lineage>
</organism>
<dbReference type="Proteomes" id="UP000011991">
    <property type="component" value="Unassembled WGS sequence"/>
</dbReference>
<name>M5S8N6_9BACT</name>
<evidence type="ECO:0000313" key="1">
    <source>
        <dbReference type="EMBL" id="EMI22539.1"/>
    </source>
</evidence>
<dbReference type="AlphaFoldDB" id="M5S8N6"/>
<proteinExistence type="predicted"/>
<dbReference type="EMBL" id="ANOG01000082">
    <property type="protein sequence ID" value="EMI22539.1"/>
    <property type="molecule type" value="Genomic_DNA"/>
</dbReference>
<dbReference type="OrthoDB" id="7779280at2"/>
<sequence>MLGESDDVARTLDRATTTTARLQAALDAAAGGVLLIGEGEYLIASTLRIPPSTRVEGAGPMDVWSDVRGGTVLETFGVGTTDTWQDTGKPELDNLSPLLVFAGNNVRLSNIGLRTGADSSRWDVGVLMPSVKRCSLEHVAIHGPWKVAACLLDATWSPRNKRMVALHGGKINRLDE</sequence>
<comment type="caution">
    <text evidence="1">The sequence shown here is derived from an EMBL/GenBank/DDBJ whole genome shotgun (WGS) entry which is preliminary data.</text>
</comment>
<dbReference type="Gene3D" id="2.160.20.10">
    <property type="entry name" value="Single-stranded right-handed beta-helix, Pectin lyase-like"/>
    <property type="match status" value="1"/>
</dbReference>
<accession>M5S8N6</accession>
<protein>
    <recommendedName>
        <fullName evidence="3">Pectate lyase superfamily protein domain-containing protein</fullName>
    </recommendedName>
</protein>